<dbReference type="GO" id="GO:0016020">
    <property type="term" value="C:membrane"/>
    <property type="evidence" value="ECO:0007669"/>
    <property type="project" value="UniProtKB-SubCell"/>
</dbReference>
<dbReference type="Proteomes" id="UP000019375">
    <property type="component" value="Unassembled WGS sequence"/>
</dbReference>
<proteinExistence type="inferred from homology"/>
<dbReference type="PANTHER" id="PTHR11266:SF17">
    <property type="entry name" value="PROTEIN MPV17"/>
    <property type="match status" value="1"/>
</dbReference>
<gene>
    <name evidence="8" type="ORF">BN860_00826g</name>
</gene>
<dbReference type="EMBL" id="HG316459">
    <property type="protein sequence ID" value="CDF90112.1"/>
    <property type="molecule type" value="Genomic_DNA"/>
</dbReference>
<comment type="similarity">
    <text evidence="2 7">Belongs to the peroxisomal membrane protein PXMP2/4 family.</text>
</comment>
<dbReference type="PANTHER" id="PTHR11266">
    <property type="entry name" value="PEROXISOMAL MEMBRANE PROTEIN 2, PXMP2 MPV17"/>
    <property type="match status" value="1"/>
</dbReference>
<protein>
    <recommendedName>
        <fullName evidence="6">Protein SYM1</fullName>
    </recommendedName>
</protein>
<name>A0A8J2X8M6_ZYGB2</name>
<dbReference type="Pfam" id="PF04117">
    <property type="entry name" value="Mpv17_PMP22"/>
    <property type="match status" value="1"/>
</dbReference>
<evidence type="ECO:0000256" key="4">
    <source>
        <dbReference type="ARBA" id="ARBA00022989"/>
    </source>
</evidence>
<evidence type="ECO:0000313" key="8">
    <source>
        <dbReference type="EMBL" id="CDF90112.1"/>
    </source>
</evidence>
<sequence>MIVSRMKRAFAWYANTLREHPKAANAVMTGTLFGTGDVIAQWFFPNSRDDKKQQGYDFARTARSVIYGSCIFSFIGDQWYKILNSKIRLPNQPQSSILNTAFRVAVDQLCFAPMGIPLYFFCLTLLEGGTLNDARIKIHNLWWGVLTKNWVIWPAVQALNFSFVPVQHRLQATNIVAIVWNTYLSYKNSIGK</sequence>
<evidence type="ECO:0000313" key="9">
    <source>
        <dbReference type="Proteomes" id="UP000019375"/>
    </source>
</evidence>
<reference evidence="9" key="1">
    <citation type="journal article" date="2013" name="Genome Announc.">
        <title>Genome sequence of the food spoilage yeast Zygosaccharomyces bailii CLIB 213(T).</title>
        <authorList>
            <person name="Galeote V."/>
            <person name="Bigey F."/>
            <person name="Devillers H."/>
            <person name="Neuveglise C."/>
            <person name="Dequin S."/>
        </authorList>
    </citation>
    <scope>NUCLEOTIDE SEQUENCE [LARGE SCALE GENOMIC DNA]</scope>
    <source>
        <strain evidence="9">CLIB 213 / ATCC 58445 / CBS 680 / CCRC 21525 / NBRC 1098 / NCYC 1416 / NRRL Y-2227</strain>
    </source>
</reference>
<keyword evidence="5" id="KW-0472">Membrane</keyword>
<evidence type="ECO:0000256" key="2">
    <source>
        <dbReference type="ARBA" id="ARBA00006824"/>
    </source>
</evidence>
<dbReference type="OrthoDB" id="430207at2759"/>
<keyword evidence="3" id="KW-0812">Transmembrane</keyword>
<dbReference type="AlphaFoldDB" id="A0A8J2X8M6"/>
<organism evidence="8 9">
    <name type="scientific">Zygosaccharomyces bailii (strain CLIB 213 / ATCC 58445 / CBS 680 / BCRC 21525 / NBRC 1098 / NCYC 1416 / NRRL Y-2227)</name>
    <dbReference type="NCBI Taxonomy" id="1333698"/>
    <lineage>
        <taxon>Eukaryota</taxon>
        <taxon>Fungi</taxon>
        <taxon>Dikarya</taxon>
        <taxon>Ascomycota</taxon>
        <taxon>Saccharomycotina</taxon>
        <taxon>Saccharomycetes</taxon>
        <taxon>Saccharomycetales</taxon>
        <taxon>Saccharomycetaceae</taxon>
        <taxon>Zygosaccharomyces</taxon>
    </lineage>
</organism>
<keyword evidence="4" id="KW-1133">Transmembrane helix</keyword>
<evidence type="ECO:0000256" key="6">
    <source>
        <dbReference type="ARBA" id="ARBA00039302"/>
    </source>
</evidence>
<comment type="subcellular location">
    <subcellularLocation>
        <location evidence="1">Membrane</location>
        <topology evidence="1">Multi-pass membrane protein</topology>
    </subcellularLocation>
</comment>
<dbReference type="InterPro" id="IPR007248">
    <property type="entry name" value="Mpv17_PMP22"/>
</dbReference>
<accession>A0A8J2X8M6</accession>
<dbReference type="GO" id="GO:0005739">
    <property type="term" value="C:mitochondrion"/>
    <property type="evidence" value="ECO:0007669"/>
    <property type="project" value="TreeGrafter"/>
</dbReference>
<keyword evidence="9" id="KW-1185">Reference proteome</keyword>
<evidence type="ECO:0000256" key="3">
    <source>
        <dbReference type="ARBA" id="ARBA00022692"/>
    </source>
</evidence>
<evidence type="ECO:0000256" key="5">
    <source>
        <dbReference type="ARBA" id="ARBA00023136"/>
    </source>
</evidence>
<evidence type="ECO:0000256" key="7">
    <source>
        <dbReference type="RuleBase" id="RU363053"/>
    </source>
</evidence>
<evidence type="ECO:0000256" key="1">
    <source>
        <dbReference type="ARBA" id="ARBA00004141"/>
    </source>
</evidence>